<name>F0V263_MYCS3</name>
<gene>
    <name evidence="1" type="ORF">MSUIS_06510</name>
</gene>
<dbReference type="AlphaFoldDB" id="F0V263"/>
<reference evidence="1 2" key="1">
    <citation type="journal article" date="2011" name="J. Bacteriol.">
        <title>Complete genome sequence of the hemotrophic Mycoplasma suis strain KI3806.</title>
        <authorList>
            <person name="Oehlerking J."/>
            <person name="Kube M."/>
            <person name="Felder K.M."/>
            <person name="Matter D."/>
            <person name="Wittenbrink M.M."/>
            <person name="Schwarzenbach S."/>
            <person name="Kramer M.M."/>
            <person name="Hoelzle K."/>
            <person name="Hoelzle L.E."/>
        </authorList>
    </citation>
    <scope>NUCLEOTIDE SEQUENCE [LARGE SCALE GENOMIC DNA]</scope>
    <source>
        <strain evidence="2">KI_3806</strain>
    </source>
</reference>
<organism evidence="1 2">
    <name type="scientific">Mycoplasma suis (strain KI_3806)</name>
    <dbReference type="NCBI Taxonomy" id="708248"/>
    <lineage>
        <taxon>Bacteria</taxon>
        <taxon>Bacillati</taxon>
        <taxon>Mycoplasmatota</taxon>
        <taxon>Mollicutes</taxon>
        <taxon>Mycoplasmataceae</taxon>
        <taxon>Mycoplasma</taxon>
    </lineage>
</organism>
<accession>F0V263</accession>
<proteinExistence type="predicted"/>
<dbReference type="EMBL" id="FQ790233">
    <property type="protein sequence ID" value="CBZ40744.1"/>
    <property type="molecule type" value="Genomic_DNA"/>
</dbReference>
<dbReference type="HOGENOM" id="CLU_057098_0_0_14"/>
<sequence length="407" mass="45534">MLDSESKFEKVQGIWFDDIDWGVSVSYENGNGGDGKVEKDCVYLDTTGCAYGCKKVTGNGEGGSEGTAFQRRIGKEKIGLQKNGWGIMVGKVSFVMALIEMVKGNGSSGKEEEFKSKWSKWFEKDNGGEGSCLEVTERVGENNGQDNYDYKRKKCKWKLKEDKKGDALSIFKKVFADEKTWAEKSFKRKNIDDLCGEGTRWKENNFGRNGSNVMKEVREEFKSAHCKSGRSKYGKEGNDYVREWSTSGNIKVIEGQVFEFGGGGNGELLAFEKEGNGSDIFGETKEGRGQVTAGDWLKAARWEGKLADQSCSSIEQWNTRNDPEADRGSNDCVVGDEGEGKGKSGKWLNDQEWDKLKKRFGLGTKSSEGNCQWLMKEPFKGSRHEDLRPEHTMVMGFRCGSKILKEL</sequence>
<dbReference type="RefSeq" id="WP_013609346.1">
    <property type="nucleotide sequence ID" value="NC_015153.1"/>
</dbReference>
<dbReference type="KEGG" id="msk:MSUIS_06510"/>
<dbReference type="Proteomes" id="UP000008645">
    <property type="component" value="Chromosome"/>
</dbReference>
<evidence type="ECO:0000313" key="1">
    <source>
        <dbReference type="EMBL" id="CBZ40744.1"/>
    </source>
</evidence>
<evidence type="ECO:0000313" key="2">
    <source>
        <dbReference type="Proteomes" id="UP000008645"/>
    </source>
</evidence>
<protein>
    <submittedName>
        <fullName evidence="1">Uncharacterized protein</fullName>
    </submittedName>
</protein>